<dbReference type="InterPro" id="IPR036761">
    <property type="entry name" value="TTHA0802/YceI-like_sf"/>
</dbReference>
<keyword evidence="3" id="KW-1185">Reference proteome</keyword>
<sequence length="130" mass="14781">MSGQFNPISKKIHIEIELDGIKTDNKLQTSHLHENYFETNLYPIASFDGIVSETKETGEVEAIGTLELHGVRQGQVKLTGKVEKTKEGVEQISYFSIKLSDYKIQVPKLLFLKINPIIQVKLNLIWETPK</sequence>
<dbReference type="PANTHER" id="PTHR34406:SF1">
    <property type="entry name" value="PROTEIN YCEI"/>
    <property type="match status" value="1"/>
</dbReference>
<dbReference type="Proteomes" id="UP000245133">
    <property type="component" value="Unassembled WGS sequence"/>
</dbReference>
<dbReference type="EMBL" id="BFBB01000001">
    <property type="protein sequence ID" value="GBF48525.1"/>
    <property type="molecule type" value="Genomic_DNA"/>
</dbReference>
<reference evidence="2 3" key="1">
    <citation type="submission" date="2018-02" db="EMBL/GenBank/DDBJ databases">
        <title>Novel Leptospira species isolated from soil and water in Japan.</title>
        <authorList>
            <person name="Nakao R."/>
            <person name="Masuzawa T."/>
        </authorList>
    </citation>
    <scope>NUCLEOTIDE SEQUENCE [LARGE SCALE GENOMIC DNA]</scope>
    <source>
        <strain evidence="2 3">YH101</strain>
    </source>
</reference>
<organism evidence="2 3">
    <name type="scientific">Leptospira ryugenii</name>
    <dbReference type="NCBI Taxonomy" id="1917863"/>
    <lineage>
        <taxon>Bacteria</taxon>
        <taxon>Pseudomonadati</taxon>
        <taxon>Spirochaetota</taxon>
        <taxon>Spirochaetia</taxon>
        <taxon>Leptospirales</taxon>
        <taxon>Leptospiraceae</taxon>
        <taxon>Leptospira</taxon>
    </lineage>
</organism>
<evidence type="ECO:0000313" key="3">
    <source>
        <dbReference type="Proteomes" id="UP000245133"/>
    </source>
</evidence>
<comment type="caution">
    <text evidence="2">The sequence shown here is derived from an EMBL/GenBank/DDBJ whole genome shotgun (WGS) entry which is preliminary data.</text>
</comment>
<proteinExistence type="predicted"/>
<dbReference type="PANTHER" id="PTHR34406">
    <property type="entry name" value="PROTEIN YCEI"/>
    <property type="match status" value="1"/>
</dbReference>
<dbReference type="Pfam" id="PF04264">
    <property type="entry name" value="YceI"/>
    <property type="match status" value="1"/>
</dbReference>
<feature type="domain" description="Lipid/polyisoprenoid-binding YceI-like" evidence="1">
    <location>
        <begin position="6"/>
        <end position="124"/>
    </location>
</feature>
<name>A0A2P2DV86_9LEPT</name>
<evidence type="ECO:0000259" key="1">
    <source>
        <dbReference type="Pfam" id="PF04264"/>
    </source>
</evidence>
<dbReference type="Gene3D" id="2.40.128.110">
    <property type="entry name" value="Lipid/polyisoprenoid-binding, YceI-like"/>
    <property type="match status" value="1"/>
</dbReference>
<evidence type="ECO:0000313" key="2">
    <source>
        <dbReference type="EMBL" id="GBF48525.1"/>
    </source>
</evidence>
<accession>A0A2P2DV86</accession>
<protein>
    <submittedName>
        <fullName evidence="2">YceI-like domain protein</fullName>
    </submittedName>
</protein>
<gene>
    <name evidence="2" type="ORF">LPTSP4_00240</name>
</gene>
<dbReference type="InterPro" id="IPR007372">
    <property type="entry name" value="Lipid/polyisoprenoid-bd_YceI"/>
</dbReference>
<dbReference type="AlphaFoldDB" id="A0A2P2DV86"/>
<dbReference type="SUPFAM" id="SSF101874">
    <property type="entry name" value="YceI-like"/>
    <property type="match status" value="1"/>
</dbReference>